<protein>
    <submittedName>
        <fullName evidence="2">Uncharacterized protein</fullName>
    </submittedName>
</protein>
<evidence type="ECO:0000256" key="1">
    <source>
        <dbReference type="SAM" id="Phobius"/>
    </source>
</evidence>
<proteinExistence type="predicted"/>
<keyword evidence="1" id="KW-1133">Transmembrane helix</keyword>
<accession>A0AAV2PRI5</accession>
<gene>
    <name evidence="2" type="ORF">MNOR_LOCUS3774</name>
</gene>
<keyword evidence="1" id="KW-0472">Membrane</keyword>
<feature type="non-terminal residue" evidence="2">
    <location>
        <position position="196"/>
    </location>
</feature>
<dbReference type="AlphaFoldDB" id="A0AAV2PRI5"/>
<keyword evidence="3" id="KW-1185">Reference proteome</keyword>
<sequence>MATEYLRSLSKVPLQITDDHKHFFRFYRIIGLFPISYENGKFKVHEKVCVISRILWFLWHLLGITTILFIKIRYNQCHASMKNITGSAESKNHTMKCRREYDLDDFIIGSIGILMFILVDPIQTIILKRNLNFFPKILKEIKHLESIKLGNHSSKMSLYENGQTSASNLNDEDQPEIKKRFSKYYNILHYTILGTS</sequence>
<feature type="transmembrane region" description="Helical" evidence="1">
    <location>
        <begin position="50"/>
        <end position="72"/>
    </location>
</feature>
<dbReference type="Proteomes" id="UP001497623">
    <property type="component" value="Unassembled WGS sequence"/>
</dbReference>
<dbReference type="EMBL" id="CAXKWB010001325">
    <property type="protein sequence ID" value="CAL4064022.1"/>
    <property type="molecule type" value="Genomic_DNA"/>
</dbReference>
<reference evidence="2 3" key="1">
    <citation type="submission" date="2024-05" db="EMBL/GenBank/DDBJ databases">
        <authorList>
            <person name="Wallberg A."/>
        </authorList>
    </citation>
    <scope>NUCLEOTIDE SEQUENCE [LARGE SCALE GENOMIC DNA]</scope>
</reference>
<name>A0AAV2PRI5_MEGNR</name>
<feature type="transmembrane region" description="Helical" evidence="1">
    <location>
        <begin position="106"/>
        <end position="127"/>
    </location>
</feature>
<evidence type="ECO:0000313" key="3">
    <source>
        <dbReference type="Proteomes" id="UP001497623"/>
    </source>
</evidence>
<organism evidence="2 3">
    <name type="scientific">Meganyctiphanes norvegica</name>
    <name type="common">Northern krill</name>
    <name type="synonym">Thysanopoda norvegica</name>
    <dbReference type="NCBI Taxonomy" id="48144"/>
    <lineage>
        <taxon>Eukaryota</taxon>
        <taxon>Metazoa</taxon>
        <taxon>Ecdysozoa</taxon>
        <taxon>Arthropoda</taxon>
        <taxon>Crustacea</taxon>
        <taxon>Multicrustacea</taxon>
        <taxon>Malacostraca</taxon>
        <taxon>Eumalacostraca</taxon>
        <taxon>Eucarida</taxon>
        <taxon>Euphausiacea</taxon>
        <taxon>Euphausiidae</taxon>
        <taxon>Meganyctiphanes</taxon>
    </lineage>
</organism>
<evidence type="ECO:0000313" key="2">
    <source>
        <dbReference type="EMBL" id="CAL4064022.1"/>
    </source>
</evidence>
<keyword evidence="1" id="KW-0812">Transmembrane</keyword>
<comment type="caution">
    <text evidence="2">The sequence shown here is derived from an EMBL/GenBank/DDBJ whole genome shotgun (WGS) entry which is preliminary data.</text>
</comment>